<reference evidence="7 8" key="1">
    <citation type="submission" date="2011-10" db="EMBL/GenBank/DDBJ databases">
        <title>The Improved High-Quality Draft genome of Methanoplanus limicola DSM 2279.</title>
        <authorList>
            <consortium name="US DOE Joint Genome Institute (JGI-PGF)"/>
            <person name="Lucas S."/>
            <person name="Copeland A."/>
            <person name="Lapidus A."/>
            <person name="Glavina del Rio T."/>
            <person name="Dalin E."/>
            <person name="Tice H."/>
            <person name="Bruce D."/>
            <person name="Goodwin L."/>
            <person name="Pitluck S."/>
            <person name="Peters L."/>
            <person name="Mikhailova N."/>
            <person name="Lu M."/>
            <person name="Kyrpides N."/>
            <person name="Mavromatis K."/>
            <person name="Ivanova N."/>
            <person name="Markowitz V."/>
            <person name="Cheng J.-F."/>
            <person name="Hugenholtz P."/>
            <person name="Woyke T."/>
            <person name="Wu D."/>
            <person name="Wirth R."/>
            <person name="Brambilla E.-M."/>
            <person name="Klenk H.-P."/>
            <person name="Eisen J.A."/>
        </authorList>
    </citation>
    <scope>NUCLEOTIDE SEQUENCE [LARGE SCALE GENOMIC DNA]</scope>
    <source>
        <strain evidence="7 8">DSM 2279</strain>
    </source>
</reference>
<evidence type="ECO:0000256" key="3">
    <source>
        <dbReference type="ARBA" id="ARBA00022692"/>
    </source>
</evidence>
<keyword evidence="3 6" id="KW-0812">Transmembrane</keyword>
<keyword evidence="4 6" id="KW-1133">Transmembrane helix</keyword>
<dbReference type="PROSITE" id="PS01114">
    <property type="entry name" value="GPR1_FUN34_YAAH"/>
    <property type="match status" value="1"/>
</dbReference>
<evidence type="ECO:0000256" key="6">
    <source>
        <dbReference type="SAM" id="Phobius"/>
    </source>
</evidence>
<dbReference type="NCBIfam" id="NF038013">
    <property type="entry name" value="AceTr_1"/>
    <property type="match status" value="1"/>
</dbReference>
<keyword evidence="8" id="KW-1185">Reference proteome</keyword>
<feature type="transmembrane region" description="Helical" evidence="6">
    <location>
        <begin position="21"/>
        <end position="38"/>
    </location>
</feature>
<feature type="transmembrane region" description="Helical" evidence="6">
    <location>
        <begin position="75"/>
        <end position="97"/>
    </location>
</feature>
<dbReference type="PANTHER" id="PTHR30178:SF3">
    <property type="entry name" value="SUCCINATE-ACETATE_PROTON SYMPORTER SATP"/>
    <property type="match status" value="1"/>
</dbReference>
<evidence type="ECO:0000256" key="4">
    <source>
        <dbReference type="ARBA" id="ARBA00022989"/>
    </source>
</evidence>
<proteinExistence type="inferred from homology"/>
<evidence type="ECO:0000313" key="8">
    <source>
        <dbReference type="Proteomes" id="UP000005741"/>
    </source>
</evidence>
<feature type="transmembrane region" description="Helical" evidence="6">
    <location>
        <begin position="109"/>
        <end position="128"/>
    </location>
</feature>
<evidence type="ECO:0000256" key="2">
    <source>
        <dbReference type="ARBA" id="ARBA00005587"/>
    </source>
</evidence>
<dbReference type="Proteomes" id="UP000005741">
    <property type="component" value="Chromosome"/>
</dbReference>
<keyword evidence="5 6" id="KW-0472">Membrane</keyword>
<comment type="subcellular location">
    <subcellularLocation>
        <location evidence="1">Membrane</location>
        <topology evidence="1">Multi-pass membrane protein</topology>
    </subcellularLocation>
</comment>
<evidence type="ECO:0000313" key="7">
    <source>
        <dbReference type="EMBL" id="EHQ35499.1"/>
    </source>
</evidence>
<dbReference type="GO" id="GO:0005886">
    <property type="term" value="C:plasma membrane"/>
    <property type="evidence" value="ECO:0007669"/>
    <property type="project" value="TreeGrafter"/>
</dbReference>
<feature type="transmembrane region" description="Helical" evidence="6">
    <location>
        <begin position="50"/>
        <end position="68"/>
    </location>
</feature>
<dbReference type="GO" id="GO:0071422">
    <property type="term" value="P:succinate transmembrane transport"/>
    <property type="evidence" value="ECO:0007669"/>
    <property type="project" value="TreeGrafter"/>
</dbReference>
<dbReference type="GO" id="GO:0015360">
    <property type="term" value="F:acetate:proton symporter activity"/>
    <property type="evidence" value="ECO:0007669"/>
    <property type="project" value="TreeGrafter"/>
</dbReference>
<dbReference type="STRING" id="937775.Metlim_1393"/>
<organism evidence="7 8">
    <name type="scientific">Methanoplanus limicola DSM 2279</name>
    <dbReference type="NCBI Taxonomy" id="937775"/>
    <lineage>
        <taxon>Archaea</taxon>
        <taxon>Methanobacteriati</taxon>
        <taxon>Methanobacteriota</taxon>
        <taxon>Stenosarchaea group</taxon>
        <taxon>Methanomicrobia</taxon>
        <taxon>Methanomicrobiales</taxon>
        <taxon>Methanomicrobiaceae</taxon>
        <taxon>Methanoplanus</taxon>
    </lineage>
</organism>
<evidence type="ECO:0000256" key="5">
    <source>
        <dbReference type="ARBA" id="ARBA00023136"/>
    </source>
</evidence>
<sequence length="196" mass="20861">MEPIEEKSRNNLFLMDNTANPAPLGLCAFGMTTILLSIHNAGITGLTSPIIAMALLYGGLAQLIVGIMEWKKNNTFGMVTFGSFGLFWISFAAILILPELGLAASPTAVDMASFLIVWGLLILGLFICTLKMHRILMVTFAAVLLLVIFLVAANLTGIHMVHTLAGVTGIIAGLLALYMGVGAVINEIYGSRILPV</sequence>
<dbReference type="PANTHER" id="PTHR30178">
    <property type="entry name" value="INNER MEMBRANE PROTEIN YAAH"/>
    <property type="match status" value="1"/>
</dbReference>
<dbReference type="InterPro" id="IPR047623">
    <property type="entry name" value="SatP"/>
</dbReference>
<dbReference type="AlphaFoldDB" id="H1Z2H3"/>
<dbReference type="Pfam" id="PF01184">
    <property type="entry name" value="Gpr1_Fun34_YaaH"/>
    <property type="match status" value="1"/>
</dbReference>
<dbReference type="OrthoDB" id="53209at2157"/>
<evidence type="ECO:0000256" key="1">
    <source>
        <dbReference type="ARBA" id="ARBA00004141"/>
    </source>
</evidence>
<accession>H1Z2H3</accession>
<feature type="transmembrane region" description="Helical" evidence="6">
    <location>
        <begin position="135"/>
        <end position="158"/>
    </location>
</feature>
<gene>
    <name evidence="7" type="ORF">Metlim_1393</name>
</gene>
<dbReference type="EMBL" id="CM001436">
    <property type="protein sequence ID" value="EHQ35499.1"/>
    <property type="molecule type" value="Genomic_DNA"/>
</dbReference>
<name>H1Z2H3_9EURY</name>
<feature type="transmembrane region" description="Helical" evidence="6">
    <location>
        <begin position="164"/>
        <end position="185"/>
    </location>
</feature>
<dbReference type="RefSeq" id="WP_004077252.1">
    <property type="nucleotide sequence ID" value="NZ_CM001436.1"/>
</dbReference>
<dbReference type="PATRIC" id="fig|937775.9.peg.1580"/>
<dbReference type="InterPro" id="IPR000791">
    <property type="entry name" value="Gpr1/Fun34/SatP-like"/>
</dbReference>
<dbReference type="InParanoid" id="H1Z2H3"/>
<protein>
    <submittedName>
        <fullName evidence="7">GPR1/FUN34/yaaH family protein</fullName>
    </submittedName>
</protein>
<comment type="similarity">
    <text evidence="2">Belongs to the acetate uptake transporter (AceTr) (TC 2.A.96) family.</text>
</comment>
<dbReference type="InterPro" id="IPR047622">
    <property type="entry name" value="GPR1_FUN34_YAAH"/>
</dbReference>
<dbReference type="HOGENOM" id="CLU_051062_3_0_2"/>